<feature type="region of interest" description="Disordered" evidence="1">
    <location>
        <begin position="131"/>
        <end position="153"/>
    </location>
</feature>
<organism evidence="2 3">
    <name type="scientific">Nocardioides szechwanensis</name>
    <dbReference type="NCBI Taxonomy" id="1005944"/>
    <lineage>
        <taxon>Bacteria</taxon>
        <taxon>Bacillati</taxon>
        <taxon>Actinomycetota</taxon>
        <taxon>Actinomycetes</taxon>
        <taxon>Propionibacteriales</taxon>
        <taxon>Nocardioidaceae</taxon>
        <taxon>Nocardioides</taxon>
    </lineage>
</organism>
<feature type="compositionally biased region" description="Gly residues" evidence="1">
    <location>
        <begin position="255"/>
        <end position="264"/>
    </location>
</feature>
<evidence type="ECO:0000256" key="1">
    <source>
        <dbReference type="SAM" id="MobiDB-lite"/>
    </source>
</evidence>
<keyword evidence="3" id="KW-1185">Reference proteome</keyword>
<evidence type="ECO:0000313" key="2">
    <source>
        <dbReference type="EMBL" id="SDN96325.1"/>
    </source>
</evidence>
<dbReference type="CDD" id="cd00060">
    <property type="entry name" value="FHA"/>
    <property type="match status" value="1"/>
</dbReference>
<protein>
    <recommendedName>
        <fullName evidence="4">FHA domain-containing protein</fullName>
    </recommendedName>
</protein>
<dbReference type="InterPro" id="IPR008984">
    <property type="entry name" value="SMAD_FHA_dom_sf"/>
</dbReference>
<dbReference type="Gene3D" id="2.60.200.20">
    <property type="match status" value="1"/>
</dbReference>
<dbReference type="AlphaFoldDB" id="A0A1H0FNW6"/>
<name>A0A1H0FNW6_9ACTN</name>
<evidence type="ECO:0000313" key="3">
    <source>
        <dbReference type="Proteomes" id="UP000199004"/>
    </source>
</evidence>
<dbReference type="RefSeq" id="WP_091025704.1">
    <property type="nucleotide sequence ID" value="NZ_BKAE01000018.1"/>
</dbReference>
<dbReference type="EMBL" id="FNIC01000005">
    <property type="protein sequence ID" value="SDN96325.1"/>
    <property type="molecule type" value="Genomic_DNA"/>
</dbReference>
<dbReference type="SUPFAM" id="SSF49879">
    <property type="entry name" value="SMAD/FHA domain"/>
    <property type="match status" value="1"/>
</dbReference>
<feature type="region of interest" description="Disordered" evidence="1">
    <location>
        <begin position="253"/>
        <end position="277"/>
    </location>
</feature>
<proteinExistence type="predicted"/>
<gene>
    <name evidence="2" type="ORF">SAMN05192576_3094</name>
</gene>
<dbReference type="OrthoDB" id="5065133at2"/>
<evidence type="ECO:0008006" key="4">
    <source>
        <dbReference type="Google" id="ProtNLM"/>
    </source>
</evidence>
<accession>A0A1H0FNW6</accession>
<reference evidence="2 3" key="1">
    <citation type="submission" date="2016-10" db="EMBL/GenBank/DDBJ databases">
        <authorList>
            <person name="de Groot N.N."/>
        </authorList>
    </citation>
    <scope>NUCLEOTIDE SEQUENCE [LARGE SCALE GENOMIC DNA]</scope>
    <source>
        <strain evidence="2 3">CGMCC 1.11147</strain>
    </source>
</reference>
<dbReference type="STRING" id="1005944.SAMN05192576_3094"/>
<sequence length="277" mass="29873">MAVVHAALDLDLERPGRPTVRTRLRGAGNRLTLEVDDPSAFAGAGDAAGVRRFAEALSSQGIAIRVEHGGRHLVTLGDVTAPWWQRRVTGTRRIRLGSLRRAWAARARAGGTTPVLPDARLLPPRTLLPLVPTMRRGPRRPVTTTHDPARGGNPRLVLVQERLGPDDEHLVHRLHDGMTIGSHPGCSIVLPGLAPVQARLRHDERDEWMVDAVSGVTRVHGAAVVSQMLRTGARVDVGGHSLVFARDEHADHGRPFGGRIGGEAGHQIPQPPRDAIA</sequence>
<dbReference type="Proteomes" id="UP000199004">
    <property type="component" value="Unassembled WGS sequence"/>
</dbReference>